<dbReference type="GO" id="GO:0008800">
    <property type="term" value="F:beta-lactamase activity"/>
    <property type="evidence" value="ECO:0007669"/>
    <property type="project" value="InterPro"/>
</dbReference>
<evidence type="ECO:0000313" key="2">
    <source>
        <dbReference type="EMBL" id="TXE14872.1"/>
    </source>
</evidence>
<dbReference type="InterPro" id="IPR012338">
    <property type="entry name" value="Beta-lactam/transpept-like"/>
</dbReference>
<evidence type="ECO:0000313" key="3">
    <source>
        <dbReference type="Proteomes" id="UP000321935"/>
    </source>
</evidence>
<dbReference type="EMBL" id="VORW01000001">
    <property type="protein sequence ID" value="TXE14872.1"/>
    <property type="molecule type" value="Genomic_DNA"/>
</dbReference>
<dbReference type="Proteomes" id="UP000321935">
    <property type="component" value="Unassembled WGS sequence"/>
</dbReference>
<dbReference type="GO" id="GO:0030655">
    <property type="term" value="P:beta-lactam antibiotic catabolic process"/>
    <property type="evidence" value="ECO:0007669"/>
    <property type="project" value="InterPro"/>
</dbReference>
<dbReference type="AlphaFoldDB" id="A0A5C7BAI7"/>
<dbReference type="InterPro" id="IPR045155">
    <property type="entry name" value="Beta-lactam_cat"/>
</dbReference>
<evidence type="ECO:0000259" key="1">
    <source>
        <dbReference type="Pfam" id="PF13354"/>
    </source>
</evidence>
<name>A0A5C7BAI7_9BACT</name>
<gene>
    <name evidence="2" type="ORF">ESV85_03570</name>
</gene>
<keyword evidence="2" id="KW-0378">Hydrolase</keyword>
<comment type="caution">
    <text evidence="2">The sequence shown here is derived from an EMBL/GenBank/DDBJ whole genome shotgun (WGS) entry which is preliminary data.</text>
</comment>
<dbReference type="SUPFAM" id="SSF56601">
    <property type="entry name" value="beta-lactamase/transpeptidase-like"/>
    <property type="match status" value="1"/>
</dbReference>
<dbReference type="Pfam" id="PF13354">
    <property type="entry name" value="Beta-lactamase2"/>
    <property type="match status" value="1"/>
</dbReference>
<sequence>MKYSTQLALLALLFSGCTSKDKVPFEDGLEDFPALQKVLDNVDKYQVQIIYTRIERNEHGNALFTDFTVNLDDTRYFYPASTVKLPVALLALEWLEEQNIEGLTAETTMLIDSVRPSQIPAVVDFSAKDSLPSIAHYIKKILLVSDNDAYNRLYELLGQEYINQKLKEKGLEHTIINHRLSYSASPEENRILNPIRFVDSEGIVLLEIPERSTETIYSNVDNPTIGKAFYAGDSLVNDGMDFTFKNKLALSDLHGVVERIIFPMSFVEFDRFTINEDHRSFVLKYMSMLPAESDFPKYPNTDYWDKYSKFYLNGNDKSDFPANFRIFNKTGEAYGHLIDASYYVDFEKGIEFFVSAVIYVNADETLNDDEYEYDEIGFPFFTELGEYLYQLESERKKMIPSDLRKFKFEY</sequence>
<reference evidence="2 3" key="1">
    <citation type="submission" date="2019-08" db="EMBL/GenBank/DDBJ databases">
        <title>Genomes sequence of Algoriphagus aquimarinus ACAM450.</title>
        <authorList>
            <person name="Bowman J.P."/>
        </authorList>
    </citation>
    <scope>NUCLEOTIDE SEQUENCE [LARGE SCALE GENOMIC DNA]</scope>
    <source>
        <strain evidence="2 3">ACAM 450</strain>
    </source>
</reference>
<organism evidence="2 3">
    <name type="scientific">Algoriphagus aquimarinus</name>
    <dbReference type="NCBI Taxonomy" id="237018"/>
    <lineage>
        <taxon>Bacteria</taxon>
        <taxon>Pseudomonadati</taxon>
        <taxon>Bacteroidota</taxon>
        <taxon>Cytophagia</taxon>
        <taxon>Cytophagales</taxon>
        <taxon>Cyclobacteriaceae</taxon>
        <taxon>Algoriphagus</taxon>
    </lineage>
</organism>
<proteinExistence type="predicted"/>
<dbReference type="OrthoDB" id="1884322at2"/>
<protein>
    <submittedName>
        <fullName evidence="2">Serine hydrolase</fullName>
    </submittedName>
</protein>
<dbReference type="PROSITE" id="PS51257">
    <property type="entry name" value="PROKAR_LIPOPROTEIN"/>
    <property type="match status" value="1"/>
</dbReference>
<accession>A0A5C7BAI7</accession>
<dbReference type="Gene3D" id="3.40.710.10">
    <property type="entry name" value="DD-peptidase/beta-lactamase superfamily"/>
    <property type="match status" value="1"/>
</dbReference>
<feature type="domain" description="Beta-lactamase class A catalytic" evidence="1">
    <location>
        <begin position="65"/>
        <end position="342"/>
    </location>
</feature>